<evidence type="ECO:0000313" key="3">
    <source>
        <dbReference type="EMBL" id="MDC8787137.1"/>
    </source>
</evidence>
<feature type="region of interest" description="Disordered" evidence="1">
    <location>
        <begin position="263"/>
        <end position="282"/>
    </location>
</feature>
<proteinExistence type="predicted"/>
<dbReference type="EMBL" id="JAQQXS010000021">
    <property type="protein sequence ID" value="MDC8787137.1"/>
    <property type="molecule type" value="Genomic_DNA"/>
</dbReference>
<dbReference type="Gene3D" id="1.20.1290.10">
    <property type="entry name" value="AhpD-like"/>
    <property type="match status" value="2"/>
</dbReference>
<feature type="domain" description="Carboxymuconolactone decarboxylase-like" evidence="2">
    <location>
        <begin position="175"/>
        <end position="260"/>
    </location>
</feature>
<dbReference type="InterPro" id="IPR003779">
    <property type="entry name" value="CMD-like"/>
</dbReference>
<protein>
    <submittedName>
        <fullName evidence="3">Carboxymuconolactone decarboxylase family protein</fullName>
    </submittedName>
</protein>
<reference evidence="3 4" key="1">
    <citation type="submission" date="2022-10" db="EMBL/GenBank/DDBJ databases">
        <title>paucibacter sp. hw8 Genome sequencing.</title>
        <authorList>
            <person name="Park S."/>
        </authorList>
    </citation>
    <scope>NUCLEOTIDE SEQUENCE [LARGE SCALE GENOMIC DNA]</scope>
    <source>
        <strain evidence="4">hw8</strain>
    </source>
</reference>
<dbReference type="Proteomes" id="UP001219862">
    <property type="component" value="Unassembled WGS sequence"/>
</dbReference>
<evidence type="ECO:0000259" key="2">
    <source>
        <dbReference type="Pfam" id="PF02627"/>
    </source>
</evidence>
<name>A0ABT5KWE6_9BURK</name>
<sequence>MPNTNTTVNAKTYQGGLDCLRMIEATDKPSIIDAMAEIAPDLARLAIGFVYGEIYPRPHLSLKERQLITVAALAALGNARPQLKFHIAGALNVGCSATEIIELMMHLVVYAGFPAGLNGVFAAKEVFQERGLKFDPAPQTSPAQNARFHMGWDALSRIDGHAGEQVIAALADVAPDLGRFIIEFGFGDIYTRPGMNLLQRELVTVGALTALGTATPQLKVHVHGLLNVGGTREQLIEAVIHVAAYAGFPAAINAMLAAKEVLDEREPEPKNAAGSSSPRGRR</sequence>
<evidence type="ECO:0000313" key="4">
    <source>
        <dbReference type="Proteomes" id="UP001219862"/>
    </source>
</evidence>
<dbReference type="Pfam" id="PF02627">
    <property type="entry name" value="CMD"/>
    <property type="match status" value="2"/>
</dbReference>
<keyword evidence="4" id="KW-1185">Reference proteome</keyword>
<comment type="caution">
    <text evidence="3">The sequence shown here is derived from an EMBL/GenBank/DDBJ whole genome shotgun (WGS) entry which is preliminary data.</text>
</comment>
<dbReference type="InterPro" id="IPR052512">
    <property type="entry name" value="4CMD/NDH-1_regulator"/>
</dbReference>
<organism evidence="3 4">
    <name type="scientific">Roseateles koreensis</name>
    <dbReference type="NCBI Taxonomy" id="2987526"/>
    <lineage>
        <taxon>Bacteria</taxon>
        <taxon>Pseudomonadati</taxon>
        <taxon>Pseudomonadota</taxon>
        <taxon>Betaproteobacteria</taxon>
        <taxon>Burkholderiales</taxon>
        <taxon>Sphaerotilaceae</taxon>
        <taxon>Roseateles</taxon>
    </lineage>
</organism>
<gene>
    <name evidence="3" type="ORF">PRZ01_18260</name>
</gene>
<dbReference type="PANTHER" id="PTHR33570:SF10">
    <property type="entry name" value="GAMMA-CARBOXYMUCONOLACTONE DECARBOXYLASE"/>
    <property type="match status" value="1"/>
</dbReference>
<feature type="compositionally biased region" description="Polar residues" evidence="1">
    <location>
        <begin position="273"/>
        <end position="282"/>
    </location>
</feature>
<dbReference type="PANTHER" id="PTHR33570">
    <property type="entry name" value="4-CARBOXYMUCONOLACTONE DECARBOXYLASE FAMILY PROTEIN"/>
    <property type="match status" value="1"/>
</dbReference>
<accession>A0ABT5KWE6</accession>
<dbReference type="SUPFAM" id="SSF69118">
    <property type="entry name" value="AhpD-like"/>
    <property type="match status" value="1"/>
</dbReference>
<dbReference type="InterPro" id="IPR029032">
    <property type="entry name" value="AhpD-like"/>
</dbReference>
<evidence type="ECO:0000256" key="1">
    <source>
        <dbReference type="SAM" id="MobiDB-lite"/>
    </source>
</evidence>
<feature type="domain" description="Carboxymuconolactone decarboxylase-like" evidence="2">
    <location>
        <begin position="40"/>
        <end position="125"/>
    </location>
</feature>
<dbReference type="RefSeq" id="WP_273598275.1">
    <property type="nucleotide sequence ID" value="NZ_JAQQXS010000021.1"/>
</dbReference>